<dbReference type="Proteomes" id="UP000552097">
    <property type="component" value="Unassembled WGS sequence"/>
</dbReference>
<keyword evidence="1" id="KW-1133">Transmembrane helix</keyword>
<evidence type="ECO:0000313" key="2">
    <source>
        <dbReference type="EMBL" id="MBB5801179.1"/>
    </source>
</evidence>
<sequence>MTSTSIRPSVTAEPRAGYLVGAVVDVILLVLINVSPGWRTVPFLTDDAIDVVVWIDIGLALGVVVNTLCALFPRRRLVLLGDVLTTTAALAALTSMSAVWPFRFDDTEIPWTTITRTTLTIVLVAVSIALVVQLVKLLHALVAADVDP</sequence>
<feature type="transmembrane region" description="Helical" evidence="1">
    <location>
        <begin position="16"/>
        <end position="39"/>
    </location>
</feature>
<feature type="transmembrane region" description="Helical" evidence="1">
    <location>
        <begin position="79"/>
        <end position="102"/>
    </location>
</feature>
<keyword evidence="1" id="KW-0472">Membrane</keyword>
<reference evidence="2 3" key="1">
    <citation type="submission" date="2020-08" db="EMBL/GenBank/DDBJ databases">
        <title>Sequencing the genomes of 1000 actinobacteria strains.</title>
        <authorList>
            <person name="Klenk H.-P."/>
        </authorList>
    </citation>
    <scope>NUCLEOTIDE SEQUENCE [LARGE SCALE GENOMIC DNA]</scope>
    <source>
        <strain evidence="2 3">DSM 45486</strain>
    </source>
</reference>
<feature type="transmembrane region" description="Helical" evidence="1">
    <location>
        <begin position="51"/>
        <end position="72"/>
    </location>
</feature>
<feature type="transmembrane region" description="Helical" evidence="1">
    <location>
        <begin position="114"/>
        <end position="135"/>
    </location>
</feature>
<evidence type="ECO:0000313" key="3">
    <source>
        <dbReference type="Proteomes" id="UP000552097"/>
    </source>
</evidence>
<comment type="caution">
    <text evidence="2">The sequence shown here is derived from an EMBL/GenBank/DDBJ whole genome shotgun (WGS) entry which is preliminary data.</text>
</comment>
<evidence type="ECO:0000256" key="1">
    <source>
        <dbReference type="SAM" id="Phobius"/>
    </source>
</evidence>
<keyword evidence="3" id="KW-1185">Reference proteome</keyword>
<gene>
    <name evidence="2" type="ORF">F4560_000947</name>
</gene>
<keyword evidence="1" id="KW-0812">Transmembrane</keyword>
<organism evidence="2 3">
    <name type="scientific">Saccharothrix ecbatanensis</name>
    <dbReference type="NCBI Taxonomy" id="1105145"/>
    <lineage>
        <taxon>Bacteria</taxon>
        <taxon>Bacillati</taxon>
        <taxon>Actinomycetota</taxon>
        <taxon>Actinomycetes</taxon>
        <taxon>Pseudonocardiales</taxon>
        <taxon>Pseudonocardiaceae</taxon>
        <taxon>Saccharothrix</taxon>
    </lineage>
</organism>
<name>A0A7W9LYT1_9PSEU</name>
<protein>
    <submittedName>
        <fullName evidence="2">Uncharacterized protein</fullName>
    </submittedName>
</protein>
<dbReference type="AlphaFoldDB" id="A0A7W9LYT1"/>
<accession>A0A7W9LYT1</accession>
<dbReference type="RefSeq" id="WP_184916682.1">
    <property type="nucleotide sequence ID" value="NZ_JACHMO010000001.1"/>
</dbReference>
<dbReference type="EMBL" id="JACHMO010000001">
    <property type="protein sequence ID" value="MBB5801179.1"/>
    <property type="molecule type" value="Genomic_DNA"/>
</dbReference>
<proteinExistence type="predicted"/>